<gene>
    <name evidence="1" type="ORF">PoB_004574000</name>
</gene>
<accession>A0AAV4BIA0</accession>
<sequence>MNEKNIGNTGCCHINIKVDNVIRAATGGSSSALGLWSRTLLPVAISGESFIWKRRMTGPDKKCQTWGELHLEKQILLMNEVRRICRVPLDEPELEGVLDFSPRTPQVAGQVIEPSSHFISEVNLESGHQFRIATDVA</sequence>
<proteinExistence type="predicted"/>
<name>A0AAV4BIA0_9GAST</name>
<dbReference type="EMBL" id="BLXT01005060">
    <property type="protein sequence ID" value="GFO19235.1"/>
    <property type="molecule type" value="Genomic_DNA"/>
</dbReference>
<keyword evidence="2" id="KW-1185">Reference proteome</keyword>
<evidence type="ECO:0000313" key="2">
    <source>
        <dbReference type="Proteomes" id="UP000735302"/>
    </source>
</evidence>
<dbReference type="AlphaFoldDB" id="A0AAV4BIA0"/>
<dbReference type="Proteomes" id="UP000735302">
    <property type="component" value="Unassembled WGS sequence"/>
</dbReference>
<comment type="caution">
    <text evidence="1">The sequence shown here is derived from an EMBL/GenBank/DDBJ whole genome shotgun (WGS) entry which is preliminary data.</text>
</comment>
<evidence type="ECO:0000313" key="1">
    <source>
        <dbReference type="EMBL" id="GFO19235.1"/>
    </source>
</evidence>
<protein>
    <submittedName>
        <fullName evidence="1">Uncharacterized protein</fullName>
    </submittedName>
</protein>
<reference evidence="1 2" key="1">
    <citation type="journal article" date="2021" name="Elife">
        <title>Chloroplast acquisition without the gene transfer in kleptoplastic sea slugs, Plakobranchus ocellatus.</title>
        <authorList>
            <person name="Maeda T."/>
            <person name="Takahashi S."/>
            <person name="Yoshida T."/>
            <person name="Shimamura S."/>
            <person name="Takaki Y."/>
            <person name="Nagai Y."/>
            <person name="Toyoda A."/>
            <person name="Suzuki Y."/>
            <person name="Arimoto A."/>
            <person name="Ishii H."/>
            <person name="Satoh N."/>
            <person name="Nishiyama T."/>
            <person name="Hasebe M."/>
            <person name="Maruyama T."/>
            <person name="Minagawa J."/>
            <person name="Obokata J."/>
            <person name="Shigenobu S."/>
        </authorList>
    </citation>
    <scope>NUCLEOTIDE SEQUENCE [LARGE SCALE GENOMIC DNA]</scope>
</reference>
<organism evidence="1 2">
    <name type="scientific">Plakobranchus ocellatus</name>
    <dbReference type="NCBI Taxonomy" id="259542"/>
    <lineage>
        <taxon>Eukaryota</taxon>
        <taxon>Metazoa</taxon>
        <taxon>Spiralia</taxon>
        <taxon>Lophotrochozoa</taxon>
        <taxon>Mollusca</taxon>
        <taxon>Gastropoda</taxon>
        <taxon>Heterobranchia</taxon>
        <taxon>Euthyneura</taxon>
        <taxon>Panpulmonata</taxon>
        <taxon>Sacoglossa</taxon>
        <taxon>Placobranchoidea</taxon>
        <taxon>Plakobranchidae</taxon>
        <taxon>Plakobranchus</taxon>
    </lineage>
</organism>